<dbReference type="EMBL" id="VLLL01000006">
    <property type="protein sequence ID" value="TWJ12303.1"/>
    <property type="molecule type" value="Genomic_DNA"/>
</dbReference>
<dbReference type="OrthoDB" id="155290at2"/>
<feature type="transmembrane region" description="Helical" evidence="1">
    <location>
        <begin position="42"/>
        <end position="75"/>
    </location>
</feature>
<protein>
    <recommendedName>
        <fullName evidence="4">Zn-dependent protease with chaperone function</fullName>
    </recommendedName>
</protein>
<dbReference type="AlphaFoldDB" id="A0A562V380"/>
<evidence type="ECO:0000313" key="2">
    <source>
        <dbReference type="EMBL" id="TWJ12303.1"/>
    </source>
</evidence>
<name>A0A562V380_9ACTN</name>
<comment type="caution">
    <text evidence="2">The sequence shown here is derived from an EMBL/GenBank/DDBJ whole genome shotgun (WGS) entry which is preliminary data.</text>
</comment>
<keyword evidence="1" id="KW-0472">Membrane</keyword>
<proteinExistence type="predicted"/>
<keyword evidence="3" id="KW-1185">Reference proteome</keyword>
<evidence type="ECO:0000313" key="3">
    <source>
        <dbReference type="Proteomes" id="UP000321617"/>
    </source>
</evidence>
<evidence type="ECO:0000256" key="1">
    <source>
        <dbReference type="SAM" id="Phobius"/>
    </source>
</evidence>
<keyword evidence="1" id="KW-1133">Transmembrane helix</keyword>
<keyword evidence="1" id="KW-0812">Transmembrane</keyword>
<sequence>MRFDTGVAPLPARTDAAPARFAFVGGSPVMQLPRPAGRSRTLFDALLIVGLTWGVFAVLFIGGLGALASAVWLLWWGTGDRDLPDTTQTGLLILGVPIALTVGGNLLLGLLRALRTMRADRPSGYSLSPEAAPGLWAVIREVAAELTAPVPAEIRMITWPDCHLESPPRSFMPRNREYRLYLGMPVLTMASQVELRALLAVALAPAAGSHGRLRREALRLIDTPVSLGVPGRRGPAAMIVRQCRRVRDIVTRPARRRLTSMGDHTAAAVAGASPVRYGIWSLALWMAAWEDFLEYRLLSGPAEVVAPRHAYAAFADFVARRIDDYGRRVVTDDVSTRWPDRGELGRRLAALPGGRPPTHDTVPAASGLVTDVDALTSLMESRLYSLGRTEYLDWSDYVEAVTVGSHRRGAEEARRLSAQAIGDEFAQLSHVLDEVAAGRGGELFRALAIGGVPTVGLAHMIWTAAYDSGVLHIAEGDDGIEVRDRDGELFDAERIAVMLTPDPESAGRVARQLTESGVDLTPRPGDRVPNHRVPVPYTGIGAVEVNGTLGDLVVTTAGLLFVPGLPAESDAAPERLAAILSRWPLRTLMARPGCWLPFHDVSDASVAPPSLWWELTTDADHAAIEPPWRIDIVTVEGRRHLIRWTERTESLPSAVFHLAAELRTDPA</sequence>
<evidence type="ECO:0008006" key="4">
    <source>
        <dbReference type="Google" id="ProtNLM"/>
    </source>
</evidence>
<organism evidence="2 3">
    <name type="scientific">Stackebrandtia albiflava</name>
    <dbReference type="NCBI Taxonomy" id="406432"/>
    <lineage>
        <taxon>Bacteria</taxon>
        <taxon>Bacillati</taxon>
        <taxon>Actinomycetota</taxon>
        <taxon>Actinomycetes</taxon>
        <taxon>Glycomycetales</taxon>
        <taxon>Glycomycetaceae</taxon>
        <taxon>Stackebrandtia</taxon>
    </lineage>
</organism>
<dbReference type="RefSeq" id="WP_147139308.1">
    <property type="nucleotide sequence ID" value="NZ_BAABIJ010000002.1"/>
</dbReference>
<reference evidence="2 3" key="1">
    <citation type="journal article" date="2013" name="Stand. Genomic Sci.">
        <title>Genomic Encyclopedia of Type Strains, Phase I: The one thousand microbial genomes (KMG-I) project.</title>
        <authorList>
            <person name="Kyrpides N.C."/>
            <person name="Woyke T."/>
            <person name="Eisen J.A."/>
            <person name="Garrity G."/>
            <person name="Lilburn T.G."/>
            <person name="Beck B.J."/>
            <person name="Whitman W.B."/>
            <person name="Hugenholtz P."/>
            <person name="Klenk H.P."/>
        </authorList>
    </citation>
    <scope>NUCLEOTIDE SEQUENCE [LARGE SCALE GENOMIC DNA]</scope>
    <source>
        <strain evidence="2 3">DSM 45044</strain>
    </source>
</reference>
<accession>A0A562V380</accession>
<feature type="transmembrane region" description="Helical" evidence="1">
    <location>
        <begin position="90"/>
        <end position="111"/>
    </location>
</feature>
<gene>
    <name evidence="2" type="ORF">LX16_3059</name>
</gene>
<dbReference type="Proteomes" id="UP000321617">
    <property type="component" value="Unassembled WGS sequence"/>
</dbReference>